<evidence type="ECO:0000313" key="5">
    <source>
        <dbReference type="Proteomes" id="UP000215367"/>
    </source>
</evidence>
<dbReference type="GO" id="GO:0005576">
    <property type="term" value="C:extracellular region"/>
    <property type="evidence" value="ECO:0007669"/>
    <property type="project" value="UniProtKB-SubCell"/>
</dbReference>
<dbReference type="PANTHER" id="PTHR38340:SF1">
    <property type="entry name" value="S-LAYER PROTEIN"/>
    <property type="match status" value="1"/>
</dbReference>
<organism evidence="4 5">
    <name type="scientific">Azospirillum brasilense</name>
    <dbReference type="NCBI Taxonomy" id="192"/>
    <lineage>
        <taxon>Bacteria</taxon>
        <taxon>Pseudomonadati</taxon>
        <taxon>Pseudomonadota</taxon>
        <taxon>Alphaproteobacteria</taxon>
        <taxon>Rhodospirillales</taxon>
        <taxon>Azospirillaceae</taxon>
        <taxon>Azospirillum</taxon>
    </lineage>
</organism>
<dbReference type="InterPro" id="IPR001343">
    <property type="entry name" value="Hemolysn_Ca-bd"/>
</dbReference>
<dbReference type="InterPro" id="IPR011049">
    <property type="entry name" value="Serralysin-like_metalloprot_C"/>
</dbReference>
<dbReference type="InterPro" id="IPR050557">
    <property type="entry name" value="RTX_toxin/Mannuronan_C5-epim"/>
</dbReference>
<gene>
    <name evidence="4" type="ORF">CHT98_32320</name>
</gene>
<protein>
    <recommendedName>
        <fullName evidence="6">Calcium-binding protein</fullName>
    </recommendedName>
</protein>
<dbReference type="PRINTS" id="PR00313">
    <property type="entry name" value="CABNDNGRPT"/>
</dbReference>
<dbReference type="GO" id="GO:0005509">
    <property type="term" value="F:calcium ion binding"/>
    <property type="evidence" value="ECO:0007669"/>
    <property type="project" value="InterPro"/>
</dbReference>
<dbReference type="Proteomes" id="UP000215367">
    <property type="component" value="Unassembled WGS sequence"/>
</dbReference>
<evidence type="ECO:0000256" key="2">
    <source>
        <dbReference type="ARBA" id="ARBA00022525"/>
    </source>
</evidence>
<evidence type="ECO:0000313" key="4">
    <source>
        <dbReference type="EMBL" id="OYD80237.1"/>
    </source>
</evidence>
<feature type="region of interest" description="Disordered" evidence="3">
    <location>
        <begin position="1"/>
        <end position="20"/>
    </location>
</feature>
<evidence type="ECO:0000256" key="3">
    <source>
        <dbReference type="SAM" id="MobiDB-lite"/>
    </source>
</evidence>
<keyword evidence="2" id="KW-0964">Secreted</keyword>
<evidence type="ECO:0008006" key="6">
    <source>
        <dbReference type="Google" id="ProtNLM"/>
    </source>
</evidence>
<dbReference type="PANTHER" id="PTHR38340">
    <property type="entry name" value="S-LAYER PROTEIN"/>
    <property type="match status" value="1"/>
</dbReference>
<dbReference type="Pfam" id="PF00353">
    <property type="entry name" value="HemolysinCabind"/>
    <property type="match status" value="3"/>
</dbReference>
<comment type="caution">
    <text evidence="4">The sequence shown here is derived from an EMBL/GenBank/DDBJ whole genome shotgun (WGS) entry which is preliminary data.</text>
</comment>
<comment type="subcellular location">
    <subcellularLocation>
        <location evidence="1">Secreted</location>
    </subcellularLocation>
</comment>
<evidence type="ECO:0000256" key="1">
    <source>
        <dbReference type="ARBA" id="ARBA00004613"/>
    </source>
</evidence>
<name>A0A235H461_AZOBR</name>
<dbReference type="EMBL" id="NOWT01000066">
    <property type="protein sequence ID" value="OYD80237.1"/>
    <property type="molecule type" value="Genomic_DNA"/>
</dbReference>
<reference evidence="4 5" key="1">
    <citation type="submission" date="2017-07" db="EMBL/GenBank/DDBJ databases">
        <title>Whole genome sequence of Azospirillum brasilense 2A1, a potential biofertilizer strain.</title>
        <authorList>
            <person name="Fontana C.A."/>
            <person name="Toffoli L.M."/>
            <person name="Salazar S.M."/>
            <person name="Puglisi E."/>
            <person name="Pedraza R."/>
            <person name="Bassi D."/>
            <person name="Cocconcelli P.S."/>
        </authorList>
    </citation>
    <scope>NUCLEOTIDE SEQUENCE [LARGE SCALE GENOMIC DNA]</scope>
    <source>
        <strain evidence="4 5">2A1</strain>
    </source>
</reference>
<dbReference type="InterPro" id="IPR018511">
    <property type="entry name" value="Hemolysin-typ_Ca-bd_CS"/>
</dbReference>
<dbReference type="AlphaFoldDB" id="A0A235H461"/>
<dbReference type="PROSITE" id="PS00330">
    <property type="entry name" value="HEMOLYSIN_CALCIUM"/>
    <property type="match status" value="2"/>
</dbReference>
<sequence>MPDPGRMAVQGRGLQSETARKKPNEASLLAWHNPLIRRKRIMANVYGTNNADYLDMIKYGVSNDYVQGYDGNDTILGWYGNDTLDGWNGNDVLYGESGNDLLMGYYGTDTLYGGSGNDQLYGESGYDKLYGGEGNDTLSGGDTFDDLYGGMGKDQMTGGAGADWFFFETKDSGDIYAGNADTITDFKDEDQIWLKGSYSYAGSTSAPADGQYSIWQKDGNYVVTWNAANDTGFHDLIVKGDNPMGDISFY</sequence>
<proteinExistence type="predicted"/>
<accession>A0A235H461</accession>
<dbReference type="SUPFAM" id="SSF51120">
    <property type="entry name" value="beta-Roll"/>
    <property type="match status" value="1"/>
</dbReference>
<dbReference type="Gene3D" id="2.150.10.10">
    <property type="entry name" value="Serralysin-like metalloprotease, C-terminal"/>
    <property type="match status" value="2"/>
</dbReference>